<dbReference type="EMBL" id="VBPA01000388">
    <property type="protein sequence ID" value="TMQ68735.1"/>
    <property type="molecule type" value="Genomic_DNA"/>
</dbReference>
<comment type="similarity">
    <text evidence="11">Belongs to the tRNA nucleotidyltransferase/poly(A) polymerase family.</text>
</comment>
<evidence type="ECO:0000256" key="9">
    <source>
        <dbReference type="ARBA" id="ARBA00022842"/>
    </source>
</evidence>
<dbReference type="InterPro" id="IPR003607">
    <property type="entry name" value="HD/PDEase_dom"/>
</dbReference>
<dbReference type="InterPro" id="IPR006674">
    <property type="entry name" value="HD_domain"/>
</dbReference>
<keyword evidence="3" id="KW-0819">tRNA processing</keyword>
<dbReference type="Proteomes" id="UP000319836">
    <property type="component" value="Unassembled WGS sequence"/>
</dbReference>
<dbReference type="Pfam" id="PF01966">
    <property type="entry name" value="HD"/>
    <property type="match status" value="1"/>
</dbReference>
<evidence type="ECO:0000256" key="3">
    <source>
        <dbReference type="ARBA" id="ARBA00022694"/>
    </source>
</evidence>
<dbReference type="NCBIfam" id="TIGR00277">
    <property type="entry name" value="HDIG"/>
    <property type="match status" value="1"/>
</dbReference>
<evidence type="ECO:0000256" key="10">
    <source>
        <dbReference type="ARBA" id="ARBA00022884"/>
    </source>
</evidence>
<keyword evidence="7" id="KW-0692">RNA repair</keyword>
<evidence type="ECO:0000256" key="5">
    <source>
        <dbReference type="ARBA" id="ARBA00022723"/>
    </source>
</evidence>
<feature type="region of interest" description="Disordered" evidence="12">
    <location>
        <begin position="1"/>
        <end position="24"/>
    </location>
</feature>
<dbReference type="InterPro" id="IPR032828">
    <property type="entry name" value="PolyA_RNA-bd"/>
</dbReference>
<dbReference type="Gene3D" id="1.10.246.80">
    <property type="match status" value="1"/>
</dbReference>
<evidence type="ECO:0000256" key="4">
    <source>
        <dbReference type="ARBA" id="ARBA00022695"/>
    </source>
</evidence>
<dbReference type="GO" id="GO:0008033">
    <property type="term" value="P:tRNA processing"/>
    <property type="evidence" value="ECO:0007669"/>
    <property type="project" value="UniProtKB-KW"/>
</dbReference>
<evidence type="ECO:0000256" key="6">
    <source>
        <dbReference type="ARBA" id="ARBA00022741"/>
    </source>
</evidence>
<feature type="domain" description="HD" evidence="14">
    <location>
        <begin position="307"/>
        <end position="408"/>
    </location>
</feature>
<comment type="caution">
    <text evidence="16">The sequence shown here is derived from an EMBL/GenBank/DDBJ whole genome shotgun (WGS) entry which is preliminary data.</text>
</comment>
<keyword evidence="5" id="KW-0479">Metal-binding</keyword>
<dbReference type="AlphaFoldDB" id="A0A538TYL1"/>
<organism evidence="16 17">
    <name type="scientific">Eiseniibacteriota bacterium</name>
    <dbReference type="NCBI Taxonomy" id="2212470"/>
    <lineage>
        <taxon>Bacteria</taxon>
        <taxon>Candidatus Eiseniibacteriota</taxon>
    </lineage>
</organism>
<feature type="compositionally biased region" description="Low complexity" evidence="12">
    <location>
        <begin position="11"/>
        <end position="20"/>
    </location>
</feature>
<evidence type="ECO:0000259" key="13">
    <source>
        <dbReference type="Pfam" id="PF01743"/>
    </source>
</evidence>
<keyword evidence="8" id="KW-0067">ATP-binding</keyword>
<dbReference type="Pfam" id="PF01743">
    <property type="entry name" value="PolyA_pol"/>
    <property type="match status" value="1"/>
</dbReference>
<protein>
    <submittedName>
        <fullName evidence="16">CCA tRNA nucleotidyltransferase</fullName>
    </submittedName>
</protein>
<dbReference type="InterPro" id="IPR050124">
    <property type="entry name" value="tRNA_CCA-adding_enzyme"/>
</dbReference>
<dbReference type="GO" id="GO:0016779">
    <property type="term" value="F:nucleotidyltransferase activity"/>
    <property type="evidence" value="ECO:0007669"/>
    <property type="project" value="UniProtKB-KW"/>
</dbReference>
<dbReference type="InterPro" id="IPR002646">
    <property type="entry name" value="PolA_pol_head_dom"/>
</dbReference>
<evidence type="ECO:0000313" key="17">
    <source>
        <dbReference type="Proteomes" id="UP000319836"/>
    </source>
</evidence>
<dbReference type="SUPFAM" id="SSF81891">
    <property type="entry name" value="Poly A polymerase C-terminal region-like"/>
    <property type="match status" value="1"/>
</dbReference>
<evidence type="ECO:0000256" key="1">
    <source>
        <dbReference type="ARBA" id="ARBA00001946"/>
    </source>
</evidence>
<evidence type="ECO:0000259" key="15">
    <source>
        <dbReference type="Pfam" id="PF12627"/>
    </source>
</evidence>
<dbReference type="Gene3D" id="1.10.3090.10">
    <property type="entry name" value="cca-adding enzyme, domain 2"/>
    <property type="match status" value="1"/>
</dbReference>
<dbReference type="InterPro" id="IPR006675">
    <property type="entry name" value="HDIG_dom"/>
</dbReference>
<gene>
    <name evidence="16" type="ORF">E6K80_13915</name>
</gene>
<evidence type="ECO:0000259" key="14">
    <source>
        <dbReference type="Pfam" id="PF01966"/>
    </source>
</evidence>
<reference evidence="16 17" key="1">
    <citation type="journal article" date="2019" name="Nat. Microbiol.">
        <title>Mediterranean grassland soil C-N compound turnover is dependent on rainfall and depth, and is mediated by genomically divergent microorganisms.</title>
        <authorList>
            <person name="Diamond S."/>
            <person name="Andeer P.F."/>
            <person name="Li Z."/>
            <person name="Crits-Christoph A."/>
            <person name="Burstein D."/>
            <person name="Anantharaman K."/>
            <person name="Lane K.R."/>
            <person name="Thomas B.C."/>
            <person name="Pan C."/>
            <person name="Northen T.R."/>
            <person name="Banfield J.F."/>
        </authorList>
    </citation>
    <scope>NUCLEOTIDE SEQUENCE [LARGE SCALE GENOMIC DNA]</scope>
    <source>
        <strain evidence="16">WS_10</strain>
    </source>
</reference>
<proteinExistence type="inferred from homology"/>
<name>A0A538TYL1_UNCEI</name>
<keyword evidence="9" id="KW-0460">Magnesium</keyword>
<dbReference type="PANTHER" id="PTHR47545:SF1">
    <property type="entry name" value="MULTIFUNCTIONAL CCA PROTEIN"/>
    <property type="match status" value="1"/>
</dbReference>
<dbReference type="Pfam" id="PF12627">
    <property type="entry name" value="PolyA_pol_RNAbd"/>
    <property type="match status" value="1"/>
</dbReference>
<dbReference type="SUPFAM" id="SSF81301">
    <property type="entry name" value="Nucleotidyltransferase"/>
    <property type="match status" value="1"/>
</dbReference>
<dbReference type="CDD" id="cd05398">
    <property type="entry name" value="NT_ClassII-CCAase"/>
    <property type="match status" value="1"/>
</dbReference>
<keyword evidence="6" id="KW-0547">Nucleotide-binding</keyword>
<evidence type="ECO:0000256" key="12">
    <source>
        <dbReference type="SAM" id="MobiDB-lite"/>
    </source>
</evidence>
<evidence type="ECO:0000313" key="16">
    <source>
        <dbReference type="EMBL" id="TMQ68735.1"/>
    </source>
</evidence>
<keyword evidence="2 11" id="KW-0808">Transferase</keyword>
<feature type="domain" description="tRNA nucleotidyltransferase/poly(A) polymerase RNA and SrmB- binding" evidence="15">
    <location>
        <begin position="234"/>
        <end position="297"/>
    </location>
</feature>
<keyword evidence="4" id="KW-0548">Nucleotidyltransferase</keyword>
<dbReference type="GO" id="GO:0003723">
    <property type="term" value="F:RNA binding"/>
    <property type="evidence" value="ECO:0007669"/>
    <property type="project" value="UniProtKB-KW"/>
</dbReference>
<accession>A0A538TYL1</accession>
<dbReference type="InterPro" id="IPR043519">
    <property type="entry name" value="NT_sf"/>
</dbReference>
<evidence type="ECO:0000256" key="11">
    <source>
        <dbReference type="RuleBase" id="RU003953"/>
    </source>
</evidence>
<dbReference type="Gene3D" id="3.30.460.10">
    <property type="entry name" value="Beta Polymerase, domain 2"/>
    <property type="match status" value="1"/>
</dbReference>
<sequence>MESGGTDASWACAQTASASDAAHDSPRVRHWRRVRLMLRWLEDWTRGPAPAATERARRALAAHAWPAPLLDVLGRLREGGRRAVLVGGAVRDAAVGRASEPTFDVATDLLPEQVMERFTRVEPIGLRHGTVLILEDGVRVECTTFRREGAYSDARRPDQVSFTEDPLEDLDRRDLTVNALAYDPASGILLDPHEGALDLERRRLRAVGDPLTRFREDALRPLRAARLAATLEMKPDADLARALRAAASSESGVRLDAVSPERVRDELMKMLAAPRPSVGLEILRDAGLLAVWLPEVARGIGVPQNRYHAYDVYRHGLETCDAAPANKPLVRWAALLHDVGKPDTRVERQGKGTFYGHQILGAEMAERLLERLRFPGDLRVQVVHLIREHMFDYRPEWSDGAVRRWLRRVGPERVGDLFDLRLADAIGNGTRRGFPRLDAFRARIEHLLAESRALTVVDLAVDGHDVIRELGLAPGPEVRAALERLLDEVLDDPERNTREALRSRLRQWRAERATKP</sequence>
<dbReference type="GO" id="GO:0042245">
    <property type="term" value="P:RNA repair"/>
    <property type="evidence" value="ECO:0007669"/>
    <property type="project" value="UniProtKB-KW"/>
</dbReference>
<evidence type="ECO:0000256" key="2">
    <source>
        <dbReference type="ARBA" id="ARBA00022679"/>
    </source>
</evidence>
<dbReference type="CDD" id="cd00077">
    <property type="entry name" value="HDc"/>
    <property type="match status" value="1"/>
</dbReference>
<evidence type="ECO:0000256" key="7">
    <source>
        <dbReference type="ARBA" id="ARBA00022800"/>
    </source>
</evidence>
<keyword evidence="10 11" id="KW-0694">RNA-binding</keyword>
<feature type="domain" description="Poly A polymerase head" evidence="13">
    <location>
        <begin position="84"/>
        <end position="205"/>
    </location>
</feature>
<dbReference type="GO" id="GO:0046872">
    <property type="term" value="F:metal ion binding"/>
    <property type="evidence" value="ECO:0007669"/>
    <property type="project" value="UniProtKB-KW"/>
</dbReference>
<comment type="cofactor">
    <cofactor evidence="1">
        <name>Mg(2+)</name>
        <dbReference type="ChEBI" id="CHEBI:18420"/>
    </cofactor>
</comment>
<dbReference type="PANTHER" id="PTHR47545">
    <property type="entry name" value="MULTIFUNCTIONAL CCA PROTEIN"/>
    <property type="match status" value="1"/>
</dbReference>
<evidence type="ECO:0000256" key="8">
    <source>
        <dbReference type="ARBA" id="ARBA00022840"/>
    </source>
</evidence>
<dbReference type="GO" id="GO:0005524">
    <property type="term" value="F:ATP binding"/>
    <property type="evidence" value="ECO:0007669"/>
    <property type="project" value="UniProtKB-KW"/>
</dbReference>